<dbReference type="Gene3D" id="3.40.50.720">
    <property type="entry name" value="NAD(P)-binding Rossmann-like Domain"/>
    <property type="match status" value="1"/>
</dbReference>
<accession>A0A0C1DS22</accession>
<dbReference type="EMBL" id="JSYN01000001">
    <property type="protein sequence ID" value="KIA96885.1"/>
    <property type="molecule type" value="Genomic_DNA"/>
</dbReference>
<dbReference type="PANTHER" id="PTHR43818:SF1">
    <property type="entry name" value="GLYCOSYL HYDROLASE FAMILY 109 PROTEIN"/>
    <property type="match status" value="1"/>
</dbReference>
<keyword evidence="8" id="KW-1185">Reference proteome</keyword>
<reference evidence="7 8" key="1">
    <citation type="submission" date="2014-10" db="EMBL/GenBank/DDBJ databases">
        <title>Pedobacter Kyungheensis.</title>
        <authorList>
            <person name="Anderson B.M."/>
            <person name="Newman J.D."/>
        </authorList>
    </citation>
    <scope>NUCLEOTIDE SEQUENCE [LARGE SCALE GENOMIC DNA]</scope>
    <source>
        <strain evidence="7 8">KACC 16221</strain>
    </source>
</reference>
<keyword evidence="3 7" id="KW-0378">Hydrolase</keyword>
<comment type="cofactor">
    <cofactor evidence="1">
        <name>NAD(+)</name>
        <dbReference type="ChEBI" id="CHEBI:57540"/>
    </cofactor>
</comment>
<dbReference type="AlphaFoldDB" id="A0A0C1DS22"/>
<gene>
    <name evidence="7" type="ORF">OC25_00265</name>
</gene>
<name>A0A0C1DS22_9SPHI</name>
<evidence type="ECO:0000256" key="1">
    <source>
        <dbReference type="ARBA" id="ARBA00001911"/>
    </source>
</evidence>
<dbReference type="PROSITE" id="PS50206">
    <property type="entry name" value="RHODANESE_3"/>
    <property type="match status" value="1"/>
</dbReference>
<evidence type="ECO:0000313" key="8">
    <source>
        <dbReference type="Proteomes" id="UP000031246"/>
    </source>
</evidence>
<dbReference type="Pfam" id="PF21252">
    <property type="entry name" value="Glyco_hydro_109_C"/>
    <property type="match status" value="1"/>
</dbReference>
<dbReference type="PANTHER" id="PTHR43818">
    <property type="entry name" value="BCDNA.GH03377"/>
    <property type="match status" value="1"/>
</dbReference>
<dbReference type="GO" id="GO:0000166">
    <property type="term" value="F:nucleotide binding"/>
    <property type="evidence" value="ECO:0007669"/>
    <property type="project" value="InterPro"/>
</dbReference>
<dbReference type="Proteomes" id="UP000031246">
    <property type="component" value="Unassembled WGS sequence"/>
</dbReference>
<evidence type="ECO:0000313" key="7">
    <source>
        <dbReference type="EMBL" id="KIA96885.1"/>
    </source>
</evidence>
<protein>
    <submittedName>
        <fullName evidence="7">Glycosyl hydrolase family protein</fullName>
    </submittedName>
</protein>
<keyword evidence="5" id="KW-0326">Glycosidase</keyword>
<dbReference type="RefSeq" id="WP_039470513.1">
    <property type="nucleotide sequence ID" value="NZ_JSYN01000001.1"/>
</dbReference>
<dbReference type="SUPFAM" id="SSF51735">
    <property type="entry name" value="NAD(P)-binding Rossmann-fold domains"/>
    <property type="match status" value="1"/>
</dbReference>
<evidence type="ECO:0000259" key="6">
    <source>
        <dbReference type="PROSITE" id="PS50206"/>
    </source>
</evidence>
<dbReference type="Pfam" id="PF01408">
    <property type="entry name" value="GFO_IDH_MocA"/>
    <property type="match status" value="1"/>
</dbReference>
<dbReference type="GO" id="GO:0016798">
    <property type="term" value="F:hydrolase activity, acting on glycosyl bonds"/>
    <property type="evidence" value="ECO:0007669"/>
    <property type="project" value="UniProtKB-KW"/>
</dbReference>
<comment type="caution">
    <text evidence="7">The sequence shown here is derived from an EMBL/GenBank/DDBJ whole genome shotgun (WGS) entry which is preliminary data.</text>
</comment>
<dbReference type="InterPro" id="IPR050463">
    <property type="entry name" value="Gfo/Idh/MocA_oxidrdct_glycsds"/>
</dbReference>
<dbReference type="InterPro" id="IPR001763">
    <property type="entry name" value="Rhodanese-like_dom"/>
</dbReference>
<dbReference type="Gene3D" id="3.30.360.10">
    <property type="entry name" value="Dihydrodipicolinate Reductase, domain 2"/>
    <property type="match status" value="1"/>
</dbReference>
<evidence type="ECO:0000256" key="2">
    <source>
        <dbReference type="ARBA" id="ARBA00009329"/>
    </source>
</evidence>
<sequence length="450" mass="49970">MERRDFIKNGAVTAAGLTILPTGSLFASSDSAKVRLGYIGVGARGMSHISEGALRDDVEIVAICDTQESSLKICRNFIAKKGRPAATEYTGGLDAYKKLIERKDIDAVIIATPWQFHRDQAVDAMKAGKYVGCEVIAGLTVQDHWDIVNTSEKTGMPYMTLENVCYRRDVLAALNMVRQGLFGELVHLEGGYQHNLRNVLFNNGKDYYGGGVEFGPKALSEAQWRTQFNIDQDGDLYPTHGVGPLMQYANINRGNSFTSLVSFSSKARGLAAYVEEMSPGHPNAKINYKNGDVTTTLINCANGETVLLSHDTHLPRPYSIGFRVQGTKGLWMDVNKSVYIDHKSKKDDVWDPASEWFEKYDHPLWKKYASEAVGAGHGGMDWFVFNGFIQAVKQKKQTPIDVYDSVTMSVITPLSTKSLKEGNMPQKFPDFTKGKWKDRKNTFALDDSGF</sequence>
<organism evidence="7 8">
    <name type="scientific">Pedobacter kyungheensis</name>
    <dbReference type="NCBI Taxonomy" id="1069985"/>
    <lineage>
        <taxon>Bacteria</taxon>
        <taxon>Pseudomonadati</taxon>
        <taxon>Bacteroidota</taxon>
        <taxon>Sphingobacteriia</taxon>
        <taxon>Sphingobacteriales</taxon>
        <taxon>Sphingobacteriaceae</taxon>
        <taxon>Pedobacter</taxon>
    </lineage>
</organism>
<feature type="domain" description="Rhodanese" evidence="6">
    <location>
        <begin position="54"/>
        <end position="105"/>
    </location>
</feature>
<dbReference type="InterPro" id="IPR049303">
    <property type="entry name" value="Glyco_hydro_109_C"/>
</dbReference>
<evidence type="ECO:0000256" key="5">
    <source>
        <dbReference type="ARBA" id="ARBA00023295"/>
    </source>
</evidence>
<comment type="similarity">
    <text evidence="2">Belongs to the Gfo/Idh/MocA family. Glycosyl hydrolase 109 subfamily.</text>
</comment>
<dbReference type="InterPro" id="IPR036291">
    <property type="entry name" value="NAD(P)-bd_dom_sf"/>
</dbReference>
<keyword evidence="4" id="KW-0520">NAD</keyword>
<evidence type="ECO:0000256" key="4">
    <source>
        <dbReference type="ARBA" id="ARBA00023027"/>
    </source>
</evidence>
<dbReference type="OrthoDB" id="9771072at2"/>
<dbReference type="InterPro" id="IPR000683">
    <property type="entry name" value="Gfo/Idh/MocA-like_OxRdtase_N"/>
</dbReference>
<evidence type="ECO:0000256" key="3">
    <source>
        <dbReference type="ARBA" id="ARBA00022801"/>
    </source>
</evidence>
<proteinExistence type="inferred from homology"/>